<dbReference type="AlphaFoldDB" id="A0A2T1LSZ3"/>
<evidence type="ECO:0008006" key="3">
    <source>
        <dbReference type="Google" id="ProtNLM"/>
    </source>
</evidence>
<dbReference type="InterPro" id="IPR051162">
    <property type="entry name" value="T4SS_component"/>
</dbReference>
<evidence type="ECO:0000313" key="1">
    <source>
        <dbReference type="EMBL" id="PSF33325.1"/>
    </source>
</evidence>
<reference evidence="1 2" key="2">
    <citation type="submission" date="2018-03" db="EMBL/GenBank/DDBJ databases">
        <authorList>
            <person name="Keele B.F."/>
        </authorList>
    </citation>
    <scope>NUCLEOTIDE SEQUENCE [LARGE SCALE GENOMIC DNA]</scope>
    <source>
        <strain evidence="1 2">CCALA 016</strain>
    </source>
</reference>
<dbReference type="SUPFAM" id="SSF52540">
    <property type="entry name" value="P-loop containing nucleoside triphosphate hydrolases"/>
    <property type="match status" value="1"/>
</dbReference>
<gene>
    <name evidence="1" type="ORF">C7H19_20215</name>
</gene>
<dbReference type="OrthoDB" id="494122at2"/>
<dbReference type="PANTHER" id="PTHR30121">
    <property type="entry name" value="UNCHARACTERIZED PROTEIN YJGR-RELATED"/>
    <property type="match status" value="1"/>
</dbReference>
<sequence length="932" mass="106334">MPKKLKKVRVDVYDPIQNYLDLASYCRFSFDQDIGVYLLKASPDDPPTFVFGWELEGIHSYTPLDQLQQRIERAETGLKDFPLGDSLMLRSLILPDDSDRQSYLDKLIVSSPCDELKFFLYGEKSRVRELTLDGYRVVKKDFLFVTYSAESEKEAADWIERALFWVQGHILSYFGEANTFGQEQYERAFRGAKEAQTQWHSFITDKLELKARILTADEMRSYAWSLFNDTPDSEEFPQLITYDRQGLKLQMWSETSPATLLFQHHVPMPDRRWIYNPATKTYCTVLTFLDKPYGWNDAKEQAGYLFRLLEKRRIKHIEFISQIWRGDQRVARISMEKLIRESVNRDKSARKKQNIDVGANLQTEESVQAQVSLIQGNVPFHVGMAMIVHAETPEEADQIALEIRNSFQSPAVVIQEKEVAWEIWMQAMPLTKAKLLQATLTNRTLDYLNTEVLGLFPLLTTVTSSHKGVELVAQDSKIPVYLNVFEYEGRHVGFFASSRSGKSVFIGSVLTLSLSQDIPVIAIDYPGSSGRSTFTDYTQYLSVIGDYFDVREYSFNIFDRIDLSRIYEPKERSKRWSLYLGFLKDTLTSMVLGGSQAAVEGRLETEVKTVISFVVNAFFKDPDILAAYEKAEAGKLGSPEWKLYSPTLKHFIARCSREVIASELPEDFAMNSEALENTLYFVKLRLSYWLHSEIGSAIGSPSTVKPDAKLIVFALTALKEDESEIFALIAFTAAYSRSLEYPRSLFFIDESPILIKFPAIAKIVAALFANGSKSGIRVVLSAQAPDQLAQSAATRGDILQNMHYRFLGRVEETAIESCCRILGVSETMVKRCAEFEPDRVQGKTQWLFYDGSRYTFVNYYAPPVQLATLANNTDEAKVRTALTEHYPDNSFLALYQFSQMYRKAAQTRKGILEVYEQEKPITSPQQSMSIAS</sequence>
<accession>A0A2T1LSZ3</accession>
<comment type="caution">
    <text evidence="1">The sequence shown here is derived from an EMBL/GenBank/DDBJ whole genome shotgun (WGS) entry which is preliminary data.</text>
</comment>
<dbReference type="Gene3D" id="3.40.50.300">
    <property type="entry name" value="P-loop containing nucleotide triphosphate hydrolases"/>
    <property type="match status" value="2"/>
</dbReference>
<dbReference type="Proteomes" id="UP000239001">
    <property type="component" value="Unassembled WGS sequence"/>
</dbReference>
<dbReference type="RefSeq" id="WP_106458728.1">
    <property type="nucleotide sequence ID" value="NZ_PXOH01000031.1"/>
</dbReference>
<keyword evidence="2" id="KW-1185">Reference proteome</keyword>
<name>A0A2T1LSZ3_9CHRO</name>
<dbReference type="PANTHER" id="PTHR30121:SF6">
    <property type="entry name" value="SLR6007 PROTEIN"/>
    <property type="match status" value="1"/>
</dbReference>
<evidence type="ECO:0000313" key="2">
    <source>
        <dbReference type="Proteomes" id="UP000239001"/>
    </source>
</evidence>
<proteinExistence type="predicted"/>
<protein>
    <recommendedName>
        <fullName evidence="3">Type IV secretion system protein VirB4</fullName>
    </recommendedName>
</protein>
<dbReference type="EMBL" id="PXOH01000031">
    <property type="protein sequence ID" value="PSF33325.1"/>
    <property type="molecule type" value="Genomic_DNA"/>
</dbReference>
<organism evidence="1 2">
    <name type="scientific">Aphanothece hegewaldii CCALA 016</name>
    <dbReference type="NCBI Taxonomy" id="2107694"/>
    <lineage>
        <taxon>Bacteria</taxon>
        <taxon>Bacillati</taxon>
        <taxon>Cyanobacteriota</taxon>
        <taxon>Cyanophyceae</taxon>
        <taxon>Oscillatoriophycideae</taxon>
        <taxon>Chroococcales</taxon>
        <taxon>Aphanothecaceae</taxon>
        <taxon>Aphanothece</taxon>
    </lineage>
</organism>
<reference evidence="1 2" key="1">
    <citation type="submission" date="2018-03" db="EMBL/GenBank/DDBJ databases">
        <title>The ancient ancestry and fast evolution of plastids.</title>
        <authorList>
            <person name="Moore K.R."/>
            <person name="Magnabosco C."/>
            <person name="Momper L."/>
            <person name="Gold D.A."/>
            <person name="Bosak T."/>
            <person name="Fournier G.P."/>
        </authorList>
    </citation>
    <scope>NUCLEOTIDE SEQUENCE [LARGE SCALE GENOMIC DNA]</scope>
    <source>
        <strain evidence="1 2">CCALA 016</strain>
    </source>
</reference>
<dbReference type="InterPro" id="IPR027417">
    <property type="entry name" value="P-loop_NTPase"/>
</dbReference>